<dbReference type="GO" id="GO:0005737">
    <property type="term" value="C:cytoplasm"/>
    <property type="evidence" value="ECO:0007669"/>
    <property type="project" value="TreeGrafter"/>
</dbReference>
<dbReference type="Proteomes" id="UP000484255">
    <property type="component" value="Unassembled WGS sequence"/>
</dbReference>
<dbReference type="Gene3D" id="3.60.15.10">
    <property type="entry name" value="Ribonuclease Z/Hydroxyacylglutathione hydrolase-like"/>
    <property type="match status" value="1"/>
</dbReference>
<evidence type="ECO:0000313" key="3">
    <source>
        <dbReference type="EMBL" id="NDY91253.1"/>
    </source>
</evidence>
<dbReference type="Pfam" id="PF12706">
    <property type="entry name" value="Lactamase_B_2"/>
    <property type="match status" value="1"/>
</dbReference>
<protein>
    <submittedName>
        <fullName evidence="3">MBL fold metallo-hydrolase</fullName>
    </submittedName>
</protein>
<dbReference type="GO" id="GO:0070291">
    <property type="term" value="P:N-acylethanolamine metabolic process"/>
    <property type="evidence" value="ECO:0007669"/>
    <property type="project" value="TreeGrafter"/>
</dbReference>
<reference evidence="3 4" key="1">
    <citation type="submission" date="2020-02" db="EMBL/GenBank/DDBJ databases">
        <title>Ideonella bacterium strain TBM-1.</title>
        <authorList>
            <person name="Chen W.-M."/>
        </authorList>
    </citation>
    <scope>NUCLEOTIDE SEQUENCE [LARGE SCALE GENOMIC DNA]</scope>
    <source>
        <strain evidence="3 4">TBM-1</strain>
    </source>
</reference>
<proteinExistence type="predicted"/>
<dbReference type="GO" id="GO:0070292">
    <property type="term" value="P:N-acylphosphatidylethanolamine metabolic process"/>
    <property type="evidence" value="ECO:0007669"/>
    <property type="project" value="TreeGrafter"/>
</dbReference>
<name>A0A7C9PGE9_9BURK</name>
<feature type="region of interest" description="Disordered" evidence="1">
    <location>
        <begin position="1"/>
        <end position="23"/>
    </location>
</feature>
<dbReference type="InterPro" id="IPR001279">
    <property type="entry name" value="Metallo-B-lactamas"/>
</dbReference>
<evidence type="ECO:0000256" key="1">
    <source>
        <dbReference type="SAM" id="MobiDB-lite"/>
    </source>
</evidence>
<feature type="compositionally biased region" description="Low complexity" evidence="1">
    <location>
        <begin position="1"/>
        <end position="19"/>
    </location>
</feature>
<dbReference type="SUPFAM" id="SSF56281">
    <property type="entry name" value="Metallo-hydrolase/oxidoreductase"/>
    <property type="match status" value="1"/>
</dbReference>
<sequence>MSPFRRPASTAPASTTSDPSPRPARRLWRALPWLALPGLALATAQLYANSDGGRIDKSLWEVLHWNVSRPSDAGQPAQALPLVHEARGRAPAAPGELSVTWIGHATALLRVDGLTVLTDPMFSERAGPLSWLGSKRYTPAAYGLHELPRIDLVLLSHNHYDHLDLPSLRALQAQAGGPPRIMAPPGLQAWLEAEGLGPVQTTAWWQSTTAEGATVTALPARHWSGRGLTDRHQSHWTGWLLARGGRQVFFAGDTGYSPDFQAIGQRHPGIDLALLPVGAYLPRDFMKDQHVDPEEAVRIHRELGARHSLGIHWGTFALADDGPERNQADLAAALTTQNVSPQDFRLLAHGATWTLHPPAPR</sequence>
<dbReference type="PANTHER" id="PTHR15032">
    <property type="entry name" value="N-ACYL-PHOSPHATIDYLETHANOLAMINE-HYDROLYZING PHOSPHOLIPASE D"/>
    <property type="match status" value="1"/>
</dbReference>
<dbReference type="GO" id="GO:0070290">
    <property type="term" value="F:N-acylphosphatidylethanolamine-specific phospholipase D activity"/>
    <property type="evidence" value="ECO:0007669"/>
    <property type="project" value="TreeGrafter"/>
</dbReference>
<keyword evidence="3" id="KW-0378">Hydrolase</keyword>
<dbReference type="PANTHER" id="PTHR15032:SF32">
    <property type="entry name" value="METALLO-BETA-LACTAMASE DOMAIN-CONTAINING PROTEIN"/>
    <property type="match status" value="1"/>
</dbReference>
<dbReference type="RefSeq" id="WP_163457108.1">
    <property type="nucleotide sequence ID" value="NZ_JAAGOH010000008.1"/>
</dbReference>
<evidence type="ECO:0000313" key="4">
    <source>
        <dbReference type="Proteomes" id="UP000484255"/>
    </source>
</evidence>
<gene>
    <name evidence="3" type="ORF">G3A44_08620</name>
</gene>
<comment type="caution">
    <text evidence="3">The sequence shown here is derived from an EMBL/GenBank/DDBJ whole genome shotgun (WGS) entry which is preliminary data.</text>
</comment>
<accession>A0A7C9PGE9</accession>
<organism evidence="3 4">
    <name type="scientific">Ideonella livida</name>
    <dbReference type="NCBI Taxonomy" id="2707176"/>
    <lineage>
        <taxon>Bacteria</taxon>
        <taxon>Pseudomonadati</taxon>
        <taxon>Pseudomonadota</taxon>
        <taxon>Betaproteobacteria</taxon>
        <taxon>Burkholderiales</taxon>
        <taxon>Sphaerotilaceae</taxon>
        <taxon>Ideonella</taxon>
    </lineage>
</organism>
<keyword evidence="4" id="KW-1185">Reference proteome</keyword>
<evidence type="ECO:0000259" key="2">
    <source>
        <dbReference type="Pfam" id="PF12706"/>
    </source>
</evidence>
<dbReference type="InterPro" id="IPR036866">
    <property type="entry name" value="RibonucZ/Hydroxyglut_hydro"/>
</dbReference>
<dbReference type="EMBL" id="JAAGOH010000008">
    <property type="protein sequence ID" value="NDY91253.1"/>
    <property type="molecule type" value="Genomic_DNA"/>
</dbReference>
<dbReference type="AlphaFoldDB" id="A0A7C9PGE9"/>
<feature type="domain" description="Metallo-beta-lactamase" evidence="2">
    <location>
        <begin position="116"/>
        <end position="313"/>
    </location>
</feature>